<accession>A0ABZ2LJB1</accession>
<organism evidence="2 3">
    <name type="scientific">Pendulispora albinea</name>
    <dbReference type="NCBI Taxonomy" id="2741071"/>
    <lineage>
        <taxon>Bacteria</taxon>
        <taxon>Pseudomonadati</taxon>
        <taxon>Myxococcota</taxon>
        <taxon>Myxococcia</taxon>
        <taxon>Myxococcales</taxon>
        <taxon>Sorangiineae</taxon>
        <taxon>Pendulisporaceae</taxon>
        <taxon>Pendulispora</taxon>
    </lineage>
</organism>
<sequence length="138" mass="15190">MLNHRIIAMVGTKPVRVECSTCGSHHNYRPRAPGDKGEPAVRTRASGSGISTPRPARISGAAKAEQAKVSREQTWEKAIAGRGVSDFRRYSVVQTFQEGDLIHHAKFGDGVVTRVLDPRKVEVLFRDEPRTLAQGMID</sequence>
<feature type="compositionally biased region" description="Basic and acidic residues" evidence="1">
    <location>
        <begin position="32"/>
        <end position="41"/>
    </location>
</feature>
<dbReference type="RefSeq" id="WP_394820664.1">
    <property type="nucleotide sequence ID" value="NZ_CP089984.1"/>
</dbReference>
<name>A0ABZ2LJB1_9BACT</name>
<feature type="region of interest" description="Disordered" evidence="1">
    <location>
        <begin position="26"/>
        <end position="65"/>
    </location>
</feature>
<dbReference type="EMBL" id="CP089984">
    <property type="protein sequence ID" value="WXB11048.1"/>
    <property type="molecule type" value="Genomic_DNA"/>
</dbReference>
<protein>
    <submittedName>
        <fullName evidence="2">Uncharacterized protein</fullName>
    </submittedName>
</protein>
<gene>
    <name evidence="2" type="ORF">LZC94_24575</name>
</gene>
<dbReference type="Proteomes" id="UP001370348">
    <property type="component" value="Chromosome"/>
</dbReference>
<keyword evidence="3" id="KW-1185">Reference proteome</keyword>
<evidence type="ECO:0000256" key="1">
    <source>
        <dbReference type="SAM" id="MobiDB-lite"/>
    </source>
</evidence>
<evidence type="ECO:0000313" key="3">
    <source>
        <dbReference type="Proteomes" id="UP001370348"/>
    </source>
</evidence>
<evidence type="ECO:0000313" key="2">
    <source>
        <dbReference type="EMBL" id="WXB11048.1"/>
    </source>
</evidence>
<proteinExistence type="predicted"/>
<reference evidence="2 3" key="1">
    <citation type="submission" date="2021-12" db="EMBL/GenBank/DDBJ databases">
        <title>Discovery of the Pendulisporaceae a myxobacterial family with distinct sporulation behavior and unique specialized metabolism.</title>
        <authorList>
            <person name="Garcia R."/>
            <person name="Popoff A."/>
            <person name="Bader C.D."/>
            <person name="Loehr J."/>
            <person name="Walesch S."/>
            <person name="Walt C."/>
            <person name="Boldt J."/>
            <person name="Bunk B."/>
            <person name="Haeckl F.J.F.P.J."/>
            <person name="Gunesch A.P."/>
            <person name="Birkelbach J."/>
            <person name="Nuebel U."/>
            <person name="Pietschmann T."/>
            <person name="Bach T."/>
            <person name="Mueller R."/>
        </authorList>
    </citation>
    <scope>NUCLEOTIDE SEQUENCE [LARGE SCALE GENOMIC DNA]</scope>
    <source>
        <strain evidence="2 3">MSr11954</strain>
    </source>
</reference>